<evidence type="ECO:0000256" key="6">
    <source>
        <dbReference type="ARBA" id="ARBA00023242"/>
    </source>
</evidence>
<comment type="similarity">
    <text evidence="2 7">Belongs to the SLU7 family.</text>
</comment>
<dbReference type="GO" id="GO:0000398">
    <property type="term" value="P:mRNA splicing, via spliceosome"/>
    <property type="evidence" value="ECO:0007669"/>
    <property type="project" value="UniProtKB-UniRule"/>
</dbReference>
<evidence type="ECO:0000256" key="3">
    <source>
        <dbReference type="ARBA" id="ARBA00022664"/>
    </source>
</evidence>
<dbReference type="PANTHER" id="PTHR12942">
    <property type="entry name" value="STEP II SPLICING FACTOR SLU7"/>
    <property type="match status" value="1"/>
</dbReference>
<evidence type="ECO:0000256" key="1">
    <source>
        <dbReference type="ARBA" id="ARBA00004123"/>
    </source>
</evidence>
<reference evidence="10" key="1">
    <citation type="journal article" date="2010" name="PLoS Negl. Trop. Dis.">
        <title>The genome sequence of Trypanosoma brucei gambiense, causative agent of chronic human african trypanosomiasis.</title>
        <authorList>
            <person name="Jackson A.P."/>
            <person name="Sanders M."/>
            <person name="Berry A."/>
            <person name="McQuillan J."/>
            <person name="Aslett M.A."/>
            <person name="Quail M.A."/>
            <person name="Chukualim B."/>
            <person name="Capewell P."/>
            <person name="MacLeod A."/>
            <person name="Melville S.E."/>
            <person name="Gibson W."/>
            <person name="Barry J.D."/>
            <person name="Berriman M."/>
            <person name="Hertz-Fowler C."/>
        </authorList>
    </citation>
    <scope>NUCLEOTIDE SEQUENCE [LARGE SCALE GENOMIC DNA]</scope>
    <source>
        <strain evidence="10">MHOM/CI/86/DAL972</strain>
    </source>
</reference>
<keyword evidence="6 7" id="KW-0539">Nucleus</keyword>
<dbReference type="OrthoDB" id="249612at2759"/>
<dbReference type="GO" id="GO:0005681">
    <property type="term" value="C:spliceosomal complex"/>
    <property type="evidence" value="ECO:0007669"/>
    <property type="project" value="UniProtKB-UniRule"/>
</dbReference>
<dbReference type="EMBL" id="FN554968">
    <property type="protein sequence ID" value="CBH11283.1"/>
    <property type="molecule type" value="Genomic_DNA"/>
</dbReference>
<name>C9ZPF5_TRYB9</name>
<dbReference type="Proteomes" id="UP000002316">
    <property type="component" value="Chromosome 5"/>
</dbReference>
<evidence type="ECO:0000313" key="9">
    <source>
        <dbReference type="EMBL" id="CBH11283.1"/>
    </source>
</evidence>
<gene>
    <name evidence="9" type="ORF">TbgDal_V4220</name>
</gene>
<dbReference type="InterPro" id="IPR039974">
    <property type="entry name" value="Splicing_factor_SLU7"/>
</dbReference>
<dbReference type="AlphaFoldDB" id="C9ZPF5"/>
<feature type="region of interest" description="Disordered" evidence="8">
    <location>
        <begin position="231"/>
        <end position="252"/>
    </location>
</feature>
<evidence type="ECO:0000256" key="2">
    <source>
        <dbReference type="ARBA" id="ARBA00007203"/>
    </source>
</evidence>
<accession>C9ZPF5</accession>
<sequence>MSELWGPHAFASKRPLNHCCFCYLFFCFKTSGDFLSRNTHVPFPSRLIYTHVEVPSSISFSAMLNNKKENTDEQAGMTVRQRLRQKRELEEKRKFGLAPLCVDAVSGQEISPNVPHLISQAPWYYGSTGPTLEHQRQKNVEAIEALNDQRDAVKVFDKPKTYVAGACGNCGSVTHKTHECYKPRKKVGAMYSGKVTGVSMSVECVEKNYAQKRDRYAMGIGVDLLQSMNQDGGVAEQEDQGGHNDGSGGEKRSKLEDVFASKTAVSGGGGGVAIKELPKHLHNLDDDGLFFDPKTGSMRGNPNAADPTKIFQGDLQRYRSGDYYTYLEMQLRFLKGESSSFVDFRLDEQLQKEKQQQTIGSSGGNPSGGGESVGETAHDRLVRSLYGDSTLVSSGNAQKMREALAAASAYTSCSAPDEDTLATSAPSSSHALGPATRNGHLYVYGSYFDTKEFRWGYKCCKRLGREAEACKMEKASTTKELE</sequence>
<dbReference type="GO" id="GO:0030628">
    <property type="term" value="F:pre-mRNA 3'-splice site binding"/>
    <property type="evidence" value="ECO:0007669"/>
    <property type="project" value="UniProtKB-UniRule"/>
</dbReference>
<feature type="compositionally biased region" description="Gly residues" evidence="8">
    <location>
        <begin position="361"/>
        <end position="372"/>
    </location>
</feature>
<comment type="subcellular location">
    <subcellularLocation>
        <location evidence="1 7">Nucleus</location>
    </subcellularLocation>
</comment>
<comment type="subunit">
    <text evidence="7">Associated with the spliceosome.</text>
</comment>
<evidence type="ECO:0000256" key="7">
    <source>
        <dbReference type="RuleBase" id="RU367071"/>
    </source>
</evidence>
<keyword evidence="4 7" id="KW-0747">Spliceosome</keyword>
<dbReference type="RefSeq" id="XP_011773570.1">
    <property type="nucleotide sequence ID" value="XM_011775268.1"/>
</dbReference>
<evidence type="ECO:0000256" key="4">
    <source>
        <dbReference type="ARBA" id="ARBA00022728"/>
    </source>
</evidence>
<dbReference type="KEGG" id="tbg:TbgDal_V4220"/>
<feature type="region of interest" description="Disordered" evidence="8">
    <location>
        <begin position="352"/>
        <end position="374"/>
    </location>
</feature>
<proteinExistence type="inferred from homology"/>
<dbReference type="GeneID" id="23861428"/>
<comment type="function">
    <text evidence="7">Involved in pre-mRNA splicing.</text>
</comment>
<evidence type="ECO:0000256" key="5">
    <source>
        <dbReference type="ARBA" id="ARBA00023187"/>
    </source>
</evidence>
<organism evidence="9 10">
    <name type="scientific">Trypanosoma brucei gambiense (strain MHOM/CI/86/DAL972)</name>
    <dbReference type="NCBI Taxonomy" id="679716"/>
    <lineage>
        <taxon>Eukaryota</taxon>
        <taxon>Discoba</taxon>
        <taxon>Euglenozoa</taxon>
        <taxon>Kinetoplastea</taxon>
        <taxon>Metakinetoplastina</taxon>
        <taxon>Trypanosomatida</taxon>
        <taxon>Trypanosomatidae</taxon>
        <taxon>Trypanosoma</taxon>
    </lineage>
</organism>
<evidence type="ECO:0000256" key="8">
    <source>
        <dbReference type="SAM" id="MobiDB-lite"/>
    </source>
</evidence>
<keyword evidence="5 7" id="KW-0508">mRNA splicing</keyword>
<protein>
    <recommendedName>
        <fullName evidence="7">Pre-mRNA-splicing factor SLU7</fullName>
    </recommendedName>
</protein>
<keyword evidence="3 7" id="KW-0507">mRNA processing</keyword>
<dbReference type="PANTHER" id="PTHR12942:SF2">
    <property type="entry name" value="PRE-MRNA-SPLICING FACTOR SLU7"/>
    <property type="match status" value="1"/>
</dbReference>
<dbReference type="VEuPathDB" id="TriTrypDB:Tbg972.5.4220"/>
<evidence type="ECO:0000313" key="10">
    <source>
        <dbReference type="Proteomes" id="UP000002316"/>
    </source>
</evidence>